<sequence length="45" mass="5256">MFVAIVLSRIHAFQRYRASVRELSHFSDRELDDLGISRYEIDTAA</sequence>
<dbReference type="InterPro" id="IPR009506">
    <property type="entry name" value="YjiS-like"/>
</dbReference>
<geneLocation type="plasmid" evidence="2 3">
    <name>pR24_2</name>
</geneLocation>
<dbReference type="RefSeq" id="WP_173949727.1">
    <property type="nucleotide sequence ID" value="NZ_CP102847.1"/>
</dbReference>
<dbReference type="Pfam" id="PF06568">
    <property type="entry name" value="YjiS-like"/>
    <property type="match status" value="1"/>
</dbReference>
<dbReference type="EMBL" id="CP102847">
    <property type="protein sequence ID" value="UVF22651.1"/>
    <property type="molecule type" value="Genomic_DNA"/>
</dbReference>
<protein>
    <submittedName>
        <fullName evidence="2">DUF1127 domain-containing protein</fullName>
    </submittedName>
</protein>
<evidence type="ECO:0000313" key="3">
    <source>
        <dbReference type="Proteomes" id="UP001017257"/>
    </source>
</evidence>
<proteinExistence type="predicted"/>
<organism evidence="2 3">
    <name type="scientific">Microvirga terrae</name>
    <dbReference type="NCBI Taxonomy" id="2740529"/>
    <lineage>
        <taxon>Bacteria</taxon>
        <taxon>Pseudomonadati</taxon>
        <taxon>Pseudomonadota</taxon>
        <taxon>Alphaproteobacteria</taxon>
        <taxon>Hyphomicrobiales</taxon>
        <taxon>Methylobacteriaceae</taxon>
        <taxon>Microvirga</taxon>
    </lineage>
</organism>
<gene>
    <name evidence="2" type="ORF">HPT29_027960</name>
</gene>
<name>A0ABY5RZH4_9HYPH</name>
<feature type="domain" description="YjiS-like" evidence="1">
    <location>
        <begin position="7"/>
        <end position="42"/>
    </location>
</feature>
<evidence type="ECO:0000259" key="1">
    <source>
        <dbReference type="Pfam" id="PF06568"/>
    </source>
</evidence>
<evidence type="ECO:0000313" key="2">
    <source>
        <dbReference type="EMBL" id="UVF22651.1"/>
    </source>
</evidence>
<accession>A0ABY5RZH4</accession>
<dbReference type="Proteomes" id="UP001017257">
    <property type="component" value="Plasmid pR24_2"/>
</dbReference>
<keyword evidence="2" id="KW-0614">Plasmid</keyword>
<reference evidence="2" key="1">
    <citation type="submission" date="2022-08" db="EMBL/GenBank/DDBJ databases">
        <title>Microvirga terrae sp. nov., isolated from soil.</title>
        <authorList>
            <person name="Kim K.H."/>
            <person name="Seo Y.L."/>
            <person name="Kim J.M."/>
            <person name="Lee J.K."/>
            <person name="Han D.M."/>
            <person name="Jeon C.O."/>
        </authorList>
    </citation>
    <scope>NUCLEOTIDE SEQUENCE</scope>
    <source>
        <strain evidence="2">R24</strain>
        <plasmid evidence="2">pR24_2</plasmid>
    </source>
</reference>
<keyword evidence="3" id="KW-1185">Reference proteome</keyword>